<evidence type="ECO:0000256" key="1">
    <source>
        <dbReference type="SAM" id="SignalP"/>
    </source>
</evidence>
<reference evidence="2" key="1">
    <citation type="submission" date="2022-11" db="EMBL/GenBank/DDBJ databases">
        <title>Draft genome sequence of Hoeflea poritis E7-10 and Hoeflea prorocentri PM5-8, separated from scleractinian coral Porites lutea and marine dinoflagellate.</title>
        <authorList>
            <person name="Zhang G."/>
            <person name="Wei Q."/>
            <person name="Cai L."/>
        </authorList>
    </citation>
    <scope>NUCLEOTIDE SEQUENCE</scope>
    <source>
        <strain evidence="2">PM5-8</strain>
    </source>
</reference>
<evidence type="ECO:0000313" key="3">
    <source>
        <dbReference type="Proteomes" id="UP001151234"/>
    </source>
</evidence>
<proteinExistence type="predicted"/>
<feature type="signal peptide" evidence="1">
    <location>
        <begin position="1"/>
        <end position="22"/>
    </location>
</feature>
<dbReference type="RefSeq" id="WP_267991738.1">
    <property type="nucleotide sequence ID" value="NZ_JAPJZI010000001.1"/>
</dbReference>
<evidence type="ECO:0008006" key="4">
    <source>
        <dbReference type="Google" id="ProtNLM"/>
    </source>
</evidence>
<dbReference type="EMBL" id="JAPJZI010000001">
    <property type="protein sequence ID" value="MDA5400279.1"/>
    <property type="molecule type" value="Genomic_DNA"/>
</dbReference>
<dbReference type="Proteomes" id="UP001151234">
    <property type="component" value="Unassembled WGS sequence"/>
</dbReference>
<comment type="caution">
    <text evidence="2">The sequence shown here is derived from an EMBL/GenBank/DDBJ whole genome shotgun (WGS) entry which is preliminary data.</text>
</comment>
<organism evidence="2 3">
    <name type="scientific">Hoeflea prorocentri</name>
    <dbReference type="NCBI Taxonomy" id="1922333"/>
    <lineage>
        <taxon>Bacteria</taxon>
        <taxon>Pseudomonadati</taxon>
        <taxon>Pseudomonadota</taxon>
        <taxon>Alphaproteobacteria</taxon>
        <taxon>Hyphomicrobiales</taxon>
        <taxon>Rhizobiaceae</taxon>
        <taxon>Hoeflea</taxon>
    </lineage>
</organism>
<dbReference type="SUPFAM" id="SSF56935">
    <property type="entry name" value="Porins"/>
    <property type="match status" value="1"/>
</dbReference>
<sequence length="270" mass="28729">MTVFRTMTCAAALAAIASSALAADMGRPAISPALPGAPLPQQHVMGYVEGVYTYGQTDGAFGDQNIGTIRGAINVPTAEGFNLQVDGRYSHEASEGFHHDVVGGALHGYLRGPVYAVGVFVDGDYVTGTGNTFHGYMGGLEGAYFLDNITLLAAAAVGQSVTPTNDSTDYFAKIGARAYASDNLRFDLEGGAKWVELAGGRRDKLFVEAAANYRLTAMPVTMFAGYRYDQLQKGLNGFTGDTDSNHYFAGLRYSFGSQSLKEEERAGPLW</sequence>
<protein>
    <recommendedName>
        <fullName evidence="4">Outer membrane protein beta-barrel domain-containing protein</fullName>
    </recommendedName>
</protein>
<evidence type="ECO:0000313" key="2">
    <source>
        <dbReference type="EMBL" id="MDA5400279.1"/>
    </source>
</evidence>
<gene>
    <name evidence="2" type="ORF">OQ273_17000</name>
</gene>
<dbReference type="AlphaFoldDB" id="A0A9X3UKT5"/>
<accession>A0A9X3UKT5</accession>
<keyword evidence="3" id="KW-1185">Reference proteome</keyword>
<keyword evidence="1" id="KW-0732">Signal</keyword>
<name>A0A9X3UKT5_9HYPH</name>
<feature type="chain" id="PRO_5040850548" description="Outer membrane protein beta-barrel domain-containing protein" evidence="1">
    <location>
        <begin position="23"/>
        <end position="270"/>
    </location>
</feature>